<sequence>MNGNVLKLQRPALFWTGVALLLGMLLVGQVVPLSGLIVIGVAWIGGALVVRGVME</sequence>
<feature type="transmembrane region" description="Helical" evidence="1">
    <location>
        <begin position="36"/>
        <end position="54"/>
    </location>
</feature>
<keyword evidence="1" id="KW-0472">Membrane</keyword>
<dbReference type="RefSeq" id="WP_380082716.1">
    <property type="nucleotide sequence ID" value="NZ_JBHSWD010000001.1"/>
</dbReference>
<dbReference type="EMBL" id="JBHSWD010000001">
    <property type="protein sequence ID" value="MFC6591709.1"/>
    <property type="molecule type" value="Genomic_DNA"/>
</dbReference>
<proteinExistence type="predicted"/>
<evidence type="ECO:0000313" key="3">
    <source>
        <dbReference type="Proteomes" id="UP001596297"/>
    </source>
</evidence>
<accession>A0ABW1YFR8</accession>
<dbReference type="Proteomes" id="UP001596297">
    <property type="component" value="Unassembled WGS sequence"/>
</dbReference>
<keyword evidence="1" id="KW-1133">Transmembrane helix</keyword>
<feature type="transmembrane region" description="Helical" evidence="1">
    <location>
        <begin position="12"/>
        <end position="30"/>
    </location>
</feature>
<keyword evidence="3" id="KW-1185">Reference proteome</keyword>
<comment type="caution">
    <text evidence="2">The sequence shown here is derived from an EMBL/GenBank/DDBJ whole genome shotgun (WGS) entry which is preliminary data.</text>
</comment>
<name>A0ABW1YFR8_9DEIO</name>
<gene>
    <name evidence="2" type="ORF">ACFP81_06565</name>
</gene>
<evidence type="ECO:0000313" key="2">
    <source>
        <dbReference type="EMBL" id="MFC6591709.1"/>
    </source>
</evidence>
<evidence type="ECO:0000256" key="1">
    <source>
        <dbReference type="SAM" id="Phobius"/>
    </source>
</evidence>
<reference evidence="3" key="1">
    <citation type="journal article" date="2019" name="Int. J. Syst. Evol. Microbiol.">
        <title>The Global Catalogue of Microorganisms (GCM) 10K type strain sequencing project: providing services to taxonomists for standard genome sequencing and annotation.</title>
        <authorList>
            <consortium name="The Broad Institute Genomics Platform"/>
            <consortium name="The Broad Institute Genome Sequencing Center for Infectious Disease"/>
            <person name="Wu L."/>
            <person name="Ma J."/>
        </authorList>
    </citation>
    <scope>NUCLEOTIDE SEQUENCE [LARGE SCALE GENOMIC DNA]</scope>
    <source>
        <strain evidence="3">CGMCC 1.15772</strain>
    </source>
</reference>
<organism evidence="2 3">
    <name type="scientific">Deinococcus lacus</name>
    <dbReference type="NCBI Taxonomy" id="392561"/>
    <lineage>
        <taxon>Bacteria</taxon>
        <taxon>Thermotogati</taxon>
        <taxon>Deinococcota</taxon>
        <taxon>Deinococci</taxon>
        <taxon>Deinococcales</taxon>
        <taxon>Deinococcaceae</taxon>
        <taxon>Deinococcus</taxon>
    </lineage>
</organism>
<keyword evidence="1" id="KW-0812">Transmembrane</keyword>
<protein>
    <submittedName>
        <fullName evidence="2">Uncharacterized protein</fullName>
    </submittedName>
</protein>